<name>A0A8X7RKD2_BRACI</name>
<proteinExistence type="predicted"/>
<dbReference type="OrthoDB" id="63113at2759"/>
<protein>
    <recommendedName>
        <fullName evidence="4">PRA1 family protein</fullName>
    </recommendedName>
</protein>
<dbReference type="AlphaFoldDB" id="A0A8X7RKD2"/>
<keyword evidence="3" id="KW-1185">Reference proteome</keyword>
<evidence type="ECO:0000313" key="2">
    <source>
        <dbReference type="EMBL" id="KAG2289850.1"/>
    </source>
</evidence>
<reference evidence="2 3" key="1">
    <citation type="submission" date="2020-02" db="EMBL/GenBank/DDBJ databases">
        <authorList>
            <person name="Ma Q."/>
            <person name="Huang Y."/>
            <person name="Song X."/>
            <person name="Pei D."/>
        </authorList>
    </citation>
    <scope>NUCLEOTIDE SEQUENCE [LARGE SCALE GENOMIC DNA]</scope>
    <source>
        <strain evidence="2">Sxm20200214</strain>
        <tissue evidence="2">Leaf</tissue>
    </source>
</reference>
<organism evidence="2 3">
    <name type="scientific">Brassica carinata</name>
    <name type="common">Ethiopian mustard</name>
    <name type="synonym">Abyssinian cabbage</name>
    <dbReference type="NCBI Taxonomy" id="52824"/>
    <lineage>
        <taxon>Eukaryota</taxon>
        <taxon>Viridiplantae</taxon>
        <taxon>Streptophyta</taxon>
        <taxon>Embryophyta</taxon>
        <taxon>Tracheophyta</taxon>
        <taxon>Spermatophyta</taxon>
        <taxon>Magnoliopsida</taxon>
        <taxon>eudicotyledons</taxon>
        <taxon>Gunneridae</taxon>
        <taxon>Pentapetalae</taxon>
        <taxon>rosids</taxon>
        <taxon>malvids</taxon>
        <taxon>Brassicales</taxon>
        <taxon>Brassicaceae</taxon>
        <taxon>Brassiceae</taxon>
        <taxon>Brassica</taxon>
    </lineage>
</organism>
<keyword evidence="1" id="KW-0472">Membrane</keyword>
<gene>
    <name evidence="2" type="ORF">Bca52824_049454</name>
</gene>
<sequence>MEYMELFLKVFMVTVSTTSPRLHQPNLRNRHNRSLHPSSLVQTGLDLLRRRAHPQELRLLQGELPRSRDGYRRILFGDSPLSPSPSSSVSSRLGSSLFSIFVVFLTDVGSVLVSAVMVGVALVCAHGRFVLG</sequence>
<evidence type="ECO:0008006" key="4">
    <source>
        <dbReference type="Google" id="ProtNLM"/>
    </source>
</evidence>
<accession>A0A8X7RKD2</accession>
<keyword evidence="1" id="KW-1133">Transmembrane helix</keyword>
<evidence type="ECO:0000256" key="1">
    <source>
        <dbReference type="SAM" id="Phobius"/>
    </source>
</evidence>
<keyword evidence="1" id="KW-0812">Transmembrane</keyword>
<feature type="transmembrane region" description="Helical" evidence="1">
    <location>
        <begin position="97"/>
        <end position="125"/>
    </location>
</feature>
<dbReference type="EMBL" id="JAAMPC010000010">
    <property type="protein sequence ID" value="KAG2289850.1"/>
    <property type="molecule type" value="Genomic_DNA"/>
</dbReference>
<dbReference type="Proteomes" id="UP000886595">
    <property type="component" value="Unassembled WGS sequence"/>
</dbReference>
<evidence type="ECO:0000313" key="3">
    <source>
        <dbReference type="Proteomes" id="UP000886595"/>
    </source>
</evidence>
<comment type="caution">
    <text evidence="2">The sequence shown here is derived from an EMBL/GenBank/DDBJ whole genome shotgun (WGS) entry which is preliminary data.</text>
</comment>